<dbReference type="Gene3D" id="1.10.600.10">
    <property type="entry name" value="Farnesyl Diphosphate Synthase"/>
    <property type="match status" value="1"/>
</dbReference>
<evidence type="ECO:0000313" key="1">
    <source>
        <dbReference type="EMBL" id="OUO57627.1"/>
    </source>
</evidence>
<evidence type="ECO:0008006" key="3">
    <source>
        <dbReference type="Google" id="ProtNLM"/>
    </source>
</evidence>
<accession>A0A1Y4DEV5</accession>
<sequence>MPPLRGRRYPICTKTVKSMSTNVQSYKKSSFGPAFFFLSKRRREALAHYYEFCRLMDDLADEPNIPNPGRQLDDWEAEVHRMYDGTPQTELGRLLQADAREFSMPPDRFLLLIEGMRADLTGRTYPTQQALDWYIYRVAAVVGLATLDILGVQGKQAEALAWQEGAAVQLTNIIRDVPEDAKLGRVYIPEELLTRFGLTRQDVLDNRAPRVLAAALQELAAQAEAYYEAAFKQMAGFARLKMIPCRVMGYVYLKNLAKIKKTGFLFARPVKLTKNEKLYSIAYALFKTFF</sequence>
<dbReference type="InterPro" id="IPR008949">
    <property type="entry name" value="Isoprenoid_synthase_dom_sf"/>
</dbReference>
<dbReference type="SFLD" id="SFLDG01212">
    <property type="entry name" value="Phytoene_synthase_like"/>
    <property type="match status" value="1"/>
</dbReference>
<protein>
    <recommendedName>
        <fullName evidence="3">Squalene synthase HpnD</fullName>
    </recommendedName>
</protein>
<proteinExistence type="predicted"/>
<dbReference type="GO" id="GO:0004311">
    <property type="term" value="F:geranylgeranyl diphosphate synthase activity"/>
    <property type="evidence" value="ECO:0007669"/>
    <property type="project" value="InterPro"/>
</dbReference>
<evidence type="ECO:0000313" key="2">
    <source>
        <dbReference type="Proteomes" id="UP000196368"/>
    </source>
</evidence>
<dbReference type="PANTHER" id="PTHR31480">
    <property type="entry name" value="BIFUNCTIONAL LYCOPENE CYCLASE/PHYTOENE SYNTHASE"/>
    <property type="match status" value="1"/>
</dbReference>
<dbReference type="Proteomes" id="UP000196368">
    <property type="component" value="Unassembled WGS sequence"/>
</dbReference>
<dbReference type="SUPFAM" id="SSF48576">
    <property type="entry name" value="Terpenoid synthases"/>
    <property type="match status" value="1"/>
</dbReference>
<dbReference type="InterPro" id="IPR002060">
    <property type="entry name" value="Squ/phyt_synthse"/>
</dbReference>
<dbReference type="AlphaFoldDB" id="A0A1Y4DEV5"/>
<comment type="caution">
    <text evidence="1">The sequence shown here is derived from an EMBL/GenBank/DDBJ whole genome shotgun (WGS) entry which is preliminary data.</text>
</comment>
<dbReference type="SFLD" id="SFLDG01018">
    <property type="entry name" value="Squalene/Phytoene_Synthase_Lik"/>
    <property type="match status" value="1"/>
</dbReference>
<gene>
    <name evidence="1" type="ORF">B5F75_02300</name>
</gene>
<dbReference type="InterPro" id="IPR044843">
    <property type="entry name" value="Trans_IPPS_bact-type"/>
</dbReference>
<dbReference type="EMBL" id="NFJD01000001">
    <property type="protein sequence ID" value="OUO57627.1"/>
    <property type="molecule type" value="Genomic_DNA"/>
</dbReference>
<organism evidence="1 2">
    <name type="scientific">Candidatus Avelusimicrobium gallicola</name>
    <dbReference type="NCBI Taxonomy" id="2562704"/>
    <lineage>
        <taxon>Bacteria</taxon>
        <taxon>Pseudomonadati</taxon>
        <taxon>Elusimicrobiota</taxon>
        <taxon>Elusimicrobia</taxon>
        <taxon>Elusimicrobiales</taxon>
        <taxon>Elusimicrobiaceae</taxon>
        <taxon>Candidatus Avelusimicrobium</taxon>
    </lineage>
</organism>
<name>A0A1Y4DEV5_9BACT</name>
<dbReference type="SFLD" id="SFLDS00005">
    <property type="entry name" value="Isoprenoid_Synthase_Type_I"/>
    <property type="match status" value="1"/>
</dbReference>
<dbReference type="Pfam" id="PF00494">
    <property type="entry name" value="SQS_PSY"/>
    <property type="match status" value="1"/>
</dbReference>
<keyword evidence="2" id="KW-1185">Reference proteome</keyword>
<reference evidence="2" key="1">
    <citation type="submission" date="2017-04" db="EMBL/GenBank/DDBJ databases">
        <title>Function of individual gut microbiota members based on whole genome sequencing of pure cultures obtained from chicken caecum.</title>
        <authorList>
            <person name="Medvecky M."/>
            <person name="Cejkova D."/>
            <person name="Polansky O."/>
            <person name="Karasova D."/>
            <person name="Kubasova T."/>
            <person name="Cizek A."/>
            <person name="Rychlik I."/>
        </authorList>
    </citation>
    <scope>NUCLEOTIDE SEQUENCE [LARGE SCALE GENOMIC DNA]</scope>
    <source>
        <strain evidence="2">An273</strain>
    </source>
</reference>